<gene>
    <name evidence="16" type="ORF">QE152_g33171</name>
</gene>
<evidence type="ECO:0000256" key="2">
    <source>
        <dbReference type="ARBA" id="ARBA00004174"/>
    </source>
</evidence>
<dbReference type="CDD" id="cd11056">
    <property type="entry name" value="CYP6-like"/>
    <property type="match status" value="1"/>
</dbReference>
<dbReference type="PRINTS" id="PR00463">
    <property type="entry name" value="EP450I"/>
</dbReference>
<keyword evidence="5 13" id="KW-0349">Heme</keyword>
<keyword evidence="10 13" id="KW-0408">Iron</keyword>
<evidence type="ECO:0000256" key="9">
    <source>
        <dbReference type="ARBA" id="ARBA00023002"/>
    </source>
</evidence>
<evidence type="ECO:0000256" key="10">
    <source>
        <dbReference type="ARBA" id="ARBA00023004"/>
    </source>
</evidence>
<dbReference type="InterPro" id="IPR002401">
    <property type="entry name" value="Cyt_P450_E_grp-I"/>
</dbReference>
<evidence type="ECO:0000256" key="15">
    <source>
        <dbReference type="SAM" id="Phobius"/>
    </source>
</evidence>
<dbReference type="GO" id="GO:0016705">
    <property type="term" value="F:oxidoreductase activity, acting on paired donors, with incorporation or reduction of molecular oxygen"/>
    <property type="evidence" value="ECO:0007669"/>
    <property type="project" value="InterPro"/>
</dbReference>
<evidence type="ECO:0000256" key="12">
    <source>
        <dbReference type="ARBA" id="ARBA00023136"/>
    </source>
</evidence>
<keyword evidence="17" id="KW-1185">Reference proteome</keyword>
<evidence type="ECO:0000256" key="5">
    <source>
        <dbReference type="ARBA" id="ARBA00022617"/>
    </source>
</evidence>
<comment type="subcellular location">
    <subcellularLocation>
        <location evidence="3">Endoplasmic reticulum membrane</location>
        <topology evidence="3">Peripheral membrane protein</topology>
    </subcellularLocation>
    <subcellularLocation>
        <location evidence="2">Microsome membrane</location>
        <topology evidence="2">Peripheral membrane protein</topology>
    </subcellularLocation>
</comment>
<dbReference type="FunFam" id="1.10.630.10:FF:000042">
    <property type="entry name" value="Cytochrome P450"/>
    <property type="match status" value="1"/>
</dbReference>
<keyword evidence="15" id="KW-1133">Transmembrane helix</keyword>
<dbReference type="Gene3D" id="1.10.630.10">
    <property type="entry name" value="Cytochrome P450"/>
    <property type="match status" value="1"/>
</dbReference>
<dbReference type="GO" id="GO:0020037">
    <property type="term" value="F:heme binding"/>
    <property type="evidence" value="ECO:0007669"/>
    <property type="project" value="InterPro"/>
</dbReference>
<dbReference type="Pfam" id="PF00067">
    <property type="entry name" value="p450"/>
    <property type="match status" value="1"/>
</dbReference>
<dbReference type="SUPFAM" id="SSF48264">
    <property type="entry name" value="Cytochrome P450"/>
    <property type="match status" value="1"/>
</dbReference>
<comment type="similarity">
    <text evidence="4 14">Belongs to the cytochrome P450 family.</text>
</comment>
<evidence type="ECO:0000313" key="16">
    <source>
        <dbReference type="EMBL" id="KAK9694987.1"/>
    </source>
</evidence>
<dbReference type="InterPro" id="IPR017972">
    <property type="entry name" value="Cyt_P450_CS"/>
</dbReference>
<evidence type="ECO:0000256" key="7">
    <source>
        <dbReference type="ARBA" id="ARBA00022824"/>
    </source>
</evidence>
<dbReference type="PANTHER" id="PTHR24292">
    <property type="entry name" value="CYTOCHROME P450"/>
    <property type="match status" value="1"/>
</dbReference>
<dbReference type="AlphaFoldDB" id="A0AAW1IXL9"/>
<dbReference type="Proteomes" id="UP001458880">
    <property type="component" value="Unassembled WGS sequence"/>
</dbReference>
<dbReference type="InterPro" id="IPR050476">
    <property type="entry name" value="Insect_CytP450_Detox"/>
</dbReference>
<feature type="binding site" description="axial binding residue" evidence="13">
    <location>
        <position position="438"/>
    </location>
    <ligand>
        <name>heme</name>
        <dbReference type="ChEBI" id="CHEBI:30413"/>
    </ligand>
    <ligandPart>
        <name>Fe</name>
        <dbReference type="ChEBI" id="CHEBI:18248"/>
    </ligandPart>
</feature>
<dbReference type="InterPro" id="IPR001128">
    <property type="entry name" value="Cyt_P450"/>
</dbReference>
<evidence type="ECO:0000256" key="8">
    <source>
        <dbReference type="ARBA" id="ARBA00022848"/>
    </source>
</evidence>
<evidence type="ECO:0000313" key="17">
    <source>
        <dbReference type="Proteomes" id="UP001458880"/>
    </source>
</evidence>
<protein>
    <submittedName>
        <fullName evidence="16">Cytochrome P450</fullName>
    </submittedName>
</protein>
<dbReference type="InterPro" id="IPR036396">
    <property type="entry name" value="Cyt_P450_sf"/>
</dbReference>
<accession>A0AAW1IXL9</accession>
<evidence type="ECO:0000256" key="11">
    <source>
        <dbReference type="ARBA" id="ARBA00023033"/>
    </source>
</evidence>
<dbReference type="PROSITE" id="PS00086">
    <property type="entry name" value="CYTOCHROME_P450"/>
    <property type="match status" value="1"/>
</dbReference>
<dbReference type="PRINTS" id="PR00385">
    <property type="entry name" value="P450"/>
</dbReference>
<keyword evidence="11 14" id="KW-0503">Monooxygenase</keyword>
<name>A0AAW1IXL9_POPJA</name>
<dbReference type="GO" id="GO:0004497">
    <property type="term" value="F:monooxygenase activity"/>
    <property type="evidence" value="ECO:0007669"/>
    <property type="project" value="UniProtKB-KW"/>
</dbReference>
<evidence type="ECO:0000256" key="14">
    <source>
        <dbReference type="RuleBase" id="RU000461"/>
    </source>
</evidence>
<evidence type="ECO:0000256" key="6">
    <source>
        <dbReference type="ARBA" id="ARBA00022723"/>
    </source>
</evidence>
<keyword evidence="7" id="KW-0256">Endoplasmic reticulum</keyword>
<reference evidence="16 17" key="1">
    <citation type="journal article" date="2024" name="BMC Genomics">
        <title>De novo assembly and annotation of Popillia japonica's genome with initial clues to its potential as an invasive pest.</title>
        <authorList>
            <person name="Cucini C."/>
            <person name="Boschi S."/>
            <person name="Funari R."/>
            <person name="Cardaioli E."/>
            <person name="Iannotti N."/>
            <person name="Marturano G."/>
            <person name="Paoli F."/>
            <person name="Bruttini M."/>
            <person name="Carapelli A."/>
            <person name="Frati F."/>
            <person name="Nardi F."/>
        </authorList>
    </citation>
    <scope>NUCLEOTIDE SEQUENCE [LARGE SCALE GENOMIC DNA]</scope>
    <source>
        <strain evidence="16">DMR45628</strain>
    </source>
</reference>
<dbReference type="EMBL" id="JASPKY010000495">
    <property type="protein sequence ID" value="KAK9694987.1"/>
    <property type="molecule type" value="Genomic_DNA"/>
</dbReference>
<organism evidence="16 17">
    <name type="scientific">Popillia japonica</name>
    <name type="common">Japanese beetle</name>
    <dbReference type="NCBI Taxonomy" id="7064"/>
    <lineage>
        <taxon>Eukaryota</taxon>
        <taxon>Metazoa</taxon>
        <taxon>Ecdysozoa</taxon>
        <taxon>Arthropoda</taxon>
        <taxon>Hexapoda</taxon>
        <taxon>Insecta</taxon>
        <taxon>Pterygota</taxon>
        <taxon>Neoptera</taxon>
        <taxon>Endopterygota</taxon>
        <taxon>Coleoptera</taxon>
        <taxon>Polyphaga</taxon>
        <taxon>Scarabaeiformia</taxon>
        <taxon>Scarabaeidae</taxon>
        <taxon>Rutelinae</taxon>
        <taxon>Popillia</taxon>
    </lineage>
</organism>
<proteinExistence type="inferred from homology"/>
<evidence type="ECO:0000256" key="4">
    <source>
        <dbReference type="ARBA" id="ARBA00010617"/>
    </source>
</evidence>
<dbReference type="GO" id="GO:0005506">
    <property type="term" value="F:iron ion binding"/>
    <property type="evidence" value="ECO:0007669"/>
    <property type="project" value="InterPro"/>
</dbReference>
<keyword evidence="8" id="KW-0492">Microsome</keyword>
<keyword evidence="6 13" id="KW-0479">Metal-binding</keyword>
<evidence type="ECO:0000256" key="1">
    <source>
        <dbReference type="ARBA" id="ARBA00001971"/>
    </source>
</evidence>
<comment type="cofactor">
    <cofactor evidence="1 13">
        <name>heme</name>
        <dbReference type="ChEBI" id="CHEBI:30413"/>
    </cofactor>
</comment>
<dbReference type="PANTHER" id="PTHR24292:SF45">
    <property type="entry name" value="CYTOCHROME P450 6G1-RELATED"/>
    <property type="match status" value="1"/>
</dbReference>
<evidence type="ECO:0000256" key="3">
    <source>
        <dbReference type="ARBA" id="ARBA00004406"/>
    </source>
</evidence>
<dbReference type="GO" id="GO:0005789">
    <property type="term" value="C:endoplasmic reticulum membrane"/>
    <property type="evidence" value="ECO:0007669"/>
    <property type="project" value="UniProtKB-SubCell"/>
</dbReference>
<sequence length="494" mass="56560">MESSFCKEANEKWDLTGILIIICTTVFLTYCYYKRNLNYWTNKDIPCEKPFLFLGNFPNMIASKQTVPQYLANLYAKYQNQPYFGIYLFNRPALVLRDPKLIKNVLIKNFSKFPDRSFTIDKSADMIACSSLFAVKNPEWKALRAKLSPIFTSGKLKMMLPLIKECCESLKTYLEVRAGDNIDMKEVSGKYATDVISSCTFGVNACSLKNEDSEFRLSAFGYFLAPMVIRVLKLSFLDREATVYLNNLFWKILDERESTKTRRNDLIDILIDLKNDNDKSSVSFDGVTLSSQAVSFFSAGHETTSSAISFALYEMAMNPDVQDCLRDEITSSIKKHGDIVYEGIKEMEYLDMIFCEVLRKYTQAPFLIRECVHDCYIPEYNLQADKGTDIIVPIAGLHSDPNYFPDPQKFDPLRFSIENQQNFVPYSYLPFGGGPRNCIGERFAQISGKLGLIYIIKHFRVLKSEDTPDVLKFNHKSLLLESEGGVNLKIERIV</sequence>
<comment type="caution">
    <text evidence="16">The sequence shown here is derived from an EMBL/GenBank/DDBJ whole genome shotgun (WGS) entry which is preliminary data.</text>
</comment>
<evidence type="ECO:0000256" key="13">
    <source>
        <dbReference type="PIRSR" id="PIRSR602401-1"/>
    </source>
</evidence>
<feature type="transmembrane region" description="Helical" evidence="15">
    <location>
        <begin position="15"/>
        <end position="33"/>
    </location>
</feature>
<keyword evidence="12 15" id="KW-0472">Membrane</keyword>
<keyword evidence="9 14" id="KW-0560">Oxidoreductase</keyword>
<keyword evidence="15" id="KW-0812">Transmembrane</keyword>